<dbReference type="KEGG" id="acr:Acry_1561"/>
<organism evidence="4 5">
    <name type="scientific">Acidiphilium cryptum (strain JF-5)</name>
    <dbReference type="NCBI Taxonomy" id="349163"/>
    <lineage>
        <taxon>Bacteria</taxon>
        <taxon>Pseudomonadati</taxon>
        <taxon>Pseudomonadota</taxon>
        <taxon>Alphaproteobacteria</taxon>
        <taxon>Acetobacterales</taxon>
        <taxon>Acidocellaceae</taxon>
        <taxon>Acidiphilium</taxon>
    </lineage>
</organism>
<sequence>MDGSGISGRPTQSARDRTRWVSGAGRYVADVRAEGALAAAFLRSPHAHAAIVSLDAAAARAMPGVVAVLTGEDCAAAGFGNFRALMRYGAEGERPLVAPFRPVLAQGRVRYAGEPVACVVGETLAAAMDAAEAIAVEYEMLPPVVGLDAAPDAPPIHPEALGNLTFLHAAGDAASVAAAFAASAHVAAVRFDLPRLAPSTMEPGGIVARYDAASGVYHLVTPHQGINEIRLDLEAVLGVPAARIMIELPDVGGGFGLRSPAYPEHAALLLAARATGRTVRYVPTRGEAFLNDNHGRGTRLAGRLALDADLRFTAIEIEYHTDLGAYVTTVGAFVNVHNALQSGTGAYAIPAAHARFAQYFTNAGPLGPYRGAGRPDIALLVERLVDEAAAAAGADPLDLRARNAIPAAAFPWRTALGATYDSADYAALIAAARAESGWDDIAARREAAASRGALYGRGAALFTEVAGGGAAAQDEAKVTLSLAGGRAVARIETVTGGSGQSQAETYAFILARETGLDPADIELVASPPGSTLAGAGSIGSRSTVSAGSAVADAGAALRARLLALAGLRANEAPEDLAIASGAILRRDGSPVMTLAEAVAASGGEIAVTGVKPVAATFPSGCHIAEVEIDRETGLVRLTRYVAADDSGVLVNPVVAEGQIHGGIVQGVGGVLGEGMRYDAAGQPLTGSFMDYTMPRAADVPGFITLDLPTPSPNNPLGAKGLGEAGTTGALPAVANAVADALRQIGAALPPLPCTPLRVWEAIRAAEF</sequence>
<dbReference type="SMART" id="SM01008">
    <property type="entry name" value="Ald_Xan_dh_C"/>
    <property type="match status" value="1"/>
</dbReference>
<dbReference type="eggNOG" id="COG1529">
    <property type="taxonomic scope" value="Bacteria"/>
</dbReference>
<dbReference type="Proteomes" id="UP000000245">
    <property type="component" value="Chromosome"/>
</dbReference>
<protein>
    <submittedName>
        <fullName evidence="4">Aldehyde oxidase and xanthine dehydrogenase, molybdopterin binding protein</fullName>
    </submittedName>
</protein>
<dbReference type="Pfam" id="PF20256">
    <property type="entry name" value="MoCoBD_2"/>
    <property type="match status" value="1"/>
</dbReference>
<dbReference type="Gene3D" id="3.30.365.10">
    <property type="entry name" value="Aldehyde oxidase/xanthine dehydrogenase, molybdopterin binding domain"/>
    <property type="match status" value="4"/>
</dbReference>
<name>A5FYT5_ACICJ</name>
<dbReference type="GO" id="GO:0016491">
    <property type="term" value="F:oxidoreductase activity"/>
    <property type="evidence" value="ECO:0007669"/>
    <property type="project" value="UniProtKB-KW"/>
</dbReference>
<dbReference type="EMBL" id="CP000697">
    <property type="protein sequence ID" value="ABQ30767.1"/>
    <property type="molecule type" value="Genomic_DNA"/>
</dbReference>
<dbReference type="PANTHER" id="PTHR11908">
    <property type="entry name" value="XANTHINE DEHYDROGENASE"/>
    <property type="match status" value="1"/>
</dbReference>
<dbReference type="InterPro" id="IPR016208">
    <property type="entry name" value="Ald_Oxase/xanthine_DH-like"/>
</dbReference>
<dbReference type="AlphaFoldDB" id="A5FYT5"/>
<dbReference type="PANTHER" id="PTHR11908:SF132">
    <property type="entry name" value="ALDEHYDE OXIDASE 1-RELATED"/>
    <property type="match status" value="1"/>
</dbReference>
<reference evidence="4 5" key="1">
    <citation type="submission" date="2007-05" db="EMBL/GenBank/DDBJ databases">
        <title>Complete sequence of chromosome of Acidiphilium cryptum JF-5.</title>
        <authorList>
            <consortium name="US DOE Joint Genome Institute"/>
            <person name="Copeland A."/>
            <person name="Lucas S."/>
            <person name="Lapidus A."/>
            <person name="Barry K."/>
            <person name="Detter J.C."/>
            <person name="Glavina del Rio T."/>
            <person name="Hammon N."/>
            <person name="Israni S."/>
            <person name="Dalin E."/>
            <person name="Tice H."/>
            <person name="Pitluck S."/>
            <person name="Sims D."/>
            <person name="Brettin T."/>
            <person name="Bruce D."/>
            <person name="Han C."/>
            <person name="Schmutz J."/>
            <person name="Larimer F."/>
            <person name="Land M."/>
            <person name="Hauser L."/>
            <person name="Kyrpides N."/>
            <person name="Kim E."/>
            <person name="Magnuson T."/>
            <person name="Richardson P."/>
        </authorList>
    </citation>
    <scope>NUCLEOTIDE SEQUENCE [LARGE SCALE GENOMIC DNA]</scope>
    <source>
        <strain evidence="4 5">JF-5</strain>
    </source>
</reference>
<dbReference type="InterPro" id="IPR037165">
    <property type="entry name" value="AldOxase/xan_DH_Mopterin-bd_sf"/>
</dbReference>
<dbReference type="Pfam" id="PF02738">
    <property type="entry name" value="MoCoBD_1"/>
    <property type="match status" value="1"/>
</dbReference>
<evidence type="ECO:0000256" key="1">
    <source>
        <dbReference type="ARBA" id="ARBA00022505"/>
    </source>
</evidence>
<dbReference type="HOGENOM" id="CLU_001681_2_0_5"/>
<dbReference type="InterPro" id="IPR008274">
    <property type="entry name" value="AldOxase/xan_DH_MoCoBD1"/>
</dbReference>
<dbReference type="STRING" id="349163.Acry_1561"/>
<dbReference type="Gene3D" id="3.90.1170.50">
    <property type="entry name" value="Aldehyde oxidase/xanthine dehydrogenase, a/b hammerhead"/>
    <property type="match status" value="1"/>
</dbReference>
<gene>
    <name evidence="4" type="ordered locus">Acry_1561</name>
</gene>
<keyword evidence="1" id="KW-0500">Molybdenum</keyword>
<dbReference type="GO" id="GO:0005506">
    <property type="term" value="F:iron ion binding"/>
    <property type="evidence" value="ECO:0007669"/>
    <property type="project" value="InterPro"/>
</dbReference>
<keyword evidence="5" id="KW-1185">Reference proteome</keyword>
<proteinExistence type="predicted"/>
<dbReference type="RefSeq" id="WP_011942335.1">
    <property type="nucleotide sequence ID" value="NC_009484.1"/>
</dbReference>
<evidence type="ECO:0000256" key="2">
    <source>
        <dbReference type="ARBA" id="ARBA00023002"/>
    </source>
</evidence>
<dbReference type="SUPFAM" id="SSF56003">
    <property type="entry name" value="Molybdenum cofactor-binding domain"/>
    <property type="match status" value="1"/>
</dbReference>
<accession>A5FYT5</accession>
<dbReference type="SUPFAM" id="SSF54665">
    <property type="entry name" value="CO dehydrogenase molybdoprotein N-domain-like"/>
    <property type="match status" value="1"/>
</dbReference>
<keyword evidence="2" id="KW-0560">Oxidoreductase</keyword>
<evidence type="ECO:0000313" key="5">
    <source>
        <dbReference type="Proteomes" id="UP000000245"/>
    </source>
</evidence>
<dbReference type="InterPro" id="IPR000674">
    <property type="entry name" value="Ald_Oxase/Xan_DH_a/b"/>
</dbReference>
<evidence type="ECO:0000259" key="3">
    <source>
        <dbReference type="SMART" id="SM01008"/>
    </source>
</evidence>
<feature type="domain" description="Aldehyde oxidase/xanthine dehydrogenase a/b hammerhead" evidence="3">
    <location>
        <begin position="22"/>
        <end position="142"/>
    </location>
</feature>
<dbReference type="Pfam" id="PF01315">
    <property type="entry name" value="Ald_Xan_dh_C"/>
    <property type="match status" value="1"/>
</dbReference>
<evidence type="ECO:0000313" key="4">
    <source>
        <dbReference type="EMBL" id="ABQ30767.1"/>
    </source>
</evidence>
<dbReference type="InterPro" id="IPR036856">
    <property type="entry name" value="Ald_Oxase/Xan_DH_a/b_sf"/>
</dbReference>
<dbReference type="InterPro" id="IPR046867">
    <property type="entry name" value="AldOxase/xan_DH_MoCoBD2"/>
</dbReference>